<name>A0AAD9UHE0_RIDPI</name>
<dbReference type="AlphaFoldDB" id="A0AAD9UHE0"/>
<gene>
    <name evidence="2" type="ORF">NP493_102g01016</name>
</gene>
<evidence type="ECO:0000313" key="2">
    <source>
        <dbReference type="EMBL" id="KAK2189564.1"/>
    </source>
</evidence>
<dbReference type="PANTHER" id="PTHR47027:SF8">
    <property type="entry name" value="RIBONUCLEASE H"/>
    <property type="match status" value="1"/>
</dbReference>
<dbReference type="Pfam" id="PF00078">
    <property type="entry name" value="RVT_1"/>
    <property type="match status" value="1"/>
</dbReference>
<comment type="caution">
    <text evidence="2">The sequence shown here is derived from an EMBL/GenBank/DDBJ whole genome shotgun (WGS) entry which is preliminary data.</text>
</comment>
<dbReference type="InterPro" id="IPR043128">
    <property type="entry name" value="Rev_trsase/Diguanyl_cyclase"/>
</dbReference>
<protein>
    <recommendedName>
        <fullName evidence="1">Reverse transcriptase domain-containing protein</fullName>
    </recommendedName>
</protein>
<dbReference type="PROSITE" id="PS50878">
    <property type="entry name" value="RT_POL"/>
    <property type="match status" value="1"/>
</dbReference>
<accession>A0AAD9UHE0</accession>
<dbReference type="EMBL" id="JAODUO010000102">
    <property type="protein sequence ID" value="KAK2189564.1"/>
    <property type="molecule type" value="Genomic_DNA"/>
</dbReference>
<dbReference type="Proteomes" id="UP001209878">
    <property type="component" value="Unassembled WGS sequence"/>
</dbReference>
<dbReference type="SUPFAM" id="SSF56672">
    <property type="entry name" value="DNA/RNA polymerases"/>
    <property type="match status" value="1"/>
</dbReference>
<sequence length="390" mass="45291">MVIIFKKGNKKDLKNYRMICLLPNIYKVLTKILTKRLQKTQDENQPRTQAGFRSRDSTTDHIHVVNQLNEKCREYNIPLCIAFVDHEKAFDTMQTQAVLTSFQEQGIEYLHIELLEEFCNNSSMTVHLHKESNKPNTGRGVRQGDTISPKLFTATLERIFRRLTWETRGLKIDGEYLSHLRFADDILICAIIQHELQQMLQELAAESENQGLKMNKSKTKVMMENDTPIYVINTQIENVDSYIYLGQRYSTRDKNQDEEIQRRITAGWTAFAKHRDIFKGNIGTCLKRQIYNSCVLPTMTHGAETWTLTTQAKNKLPAAQTKMERNMFNITYWDKKTSGGCDVNIVASSSENRRELNHQRTPRQTLLFRGVFSSDDRGGQSSFQYDTRRV</sequence>
<reference evidence="2" key="1">
    <citation type="journal article" date="2023" name="Mol. Biol. Evol.">
        <title>Third-Generation Sequencing Reveals the Adaptive Role of the Epigenome in Three Deep-Sea Polychaetes.</title>
        <authorList>
            <person name="Perez M."/>
            <person name="Aroh O."/>
            <person name="Sun Y."/>
            <person name="Lan Y."/>
            <person name="Juniper S.K."/>
            <person name="Young C.R."/>
            <person name="Angers B."/>
            <person name="Qian P.Y."/>
        </authorList>
    </citation>
    <scope>NUCLEOTIDE SEQUENCE</scope>
    <source>
        <strain evidence="2">R07B-5</strain>
    </source>
</reference>
<dbReference type="Gene3D" id="3.30.70.270">
    <property type="match status" value="1"/>
</dbReference>
<keyword evidence="3" id="KW-1185">Reference proteome</keyword>
<evidence type="ECO:0000259" key="1">
    <source>
        <dbReference type="PROSITE" id="PS50878"/>
    </source>
</evidence>
<dbReference type="CDD" id="cd01650">
    <property type="entry name" value="RT_nLTR_like"/>
    <property type="match status" value="1"/>
</dbReference>
<organism evidence="2 3">
    <name type="scientific">Ridgeia piscesae</name>
    <name type="common">Tubeworm</name>
    <dbReference type="NCBI Taxonomy" id="27915"/>
    <lineage>
        <taxon>Eukaryota</taxon>
        <taxon>Metazoa</taxon>
        <taxon>Spiralia</taxon>
        <taxon>Lophotrochozoa</taxon>
        <taxon>Annelida</taxon>
        <taxon>Polychaeta</taxon>
        <taxon>Sedentaria</taxon>
        <taxon>Canalipalpata</taxon>
        <taxon>Sabellida</taxon>
        <taxon>Siboglinidae</taxon>
        <taxon>Ridgeia</taxon>
    </lineage>
</organism>
<dbReference type="PANTHER" id="PTHR47027">
    <property type="entry name" value="REVERSE TRANSCRIPTASE DOMAIN-CONTAINING PROTEIN"/>
    <property type="match status" value="1"/>
</dbReference>
<dbReference type="InterPro" id="IPR043502">
    <property type="entry name" value="DNA/RNA_pol_sf"/>
</dbReference>
<feature type="domain" description="Reverse transcriptase" evidence="1">
    <location>
        <begin position="1"/>
        <end position="249"/>
    </location>
</feature>
<proteinExistence type="predicted"/>
<evidence type="ECO:0000313" key="3">
    <source>
        <dbReference type="Proteomes" id="UP001209878"/>
    </source>
</evidence>
<dbReference type="InterPro" id="IPR000477">
    <property type="entry name" value="RT_dom"/>
</dbReference>